<dbReference type="InterPro" id="IPR000305">
    <property type="entry name" value="GIY-YIG_endonuc"/>
</dbReference>
<dbReference type="Proteomes" id="UP000177723">
    <property type="component" value="Unassembled WGS sequence"/>
</dbReference>
<keyword evidence="3" id="KW-0378">Hydrolase</keyword>
<dbReference type="GO" id="GO:0004519">
    <property type="term" value="F:endonuclease activity"/>
    <property type="evidence" value="ECO:0007669"/>
    <property type="project" value="UniProtKB-KW"/>
</dbReference>
<dbReference type="Gene3D" id="3.40.1440.10">
    <property type="entry name" value="GIY-YIG endonuclease"/>
    <property type="match status" value="1"/>
</dbReference>
<reference evidence="3 4" key="1">
    <citation type="journal article" date="2016" name="Nat. Commun.">
        <title>Thousands of microbial genomes shed light on interconnected biogeochemical processes in an aquifer system.</title>
        <authorList>
            <person name="Anantharaman K."/>
            <person name="Brown C.T."/>
            <person name="Hug L.A."/>
            <person name="Sharon I."/>
            <person name="Castelle C.J."/>
            <person name="Probst A.J."/>
            <person name="Thomas B.C."/>
            <person name="Singh A."/>
            <person name="Wilkins M.J."/>
            <person name="Karaoz U."/>
            <person name="Brodie E.L."/>
            <person name="Williams K.H."/>
            <person name="Hubbard S.S."/>
            <person name="Banfield J.F."/>
        </authorList>
    </citation>
    <scope>NUCLEOTIDE SEQUENCE [LARGE SCALE GENOMIC DNA]</scope>
</reference>
<dbReference type="PANTHER" id="PTHR34477:SF1">
    <property type="entry name" value="UPF0213 PROTEIN YHBQ"/>
    <property type="match status" value="1"/>
</dbReference>
<dbReference type="PANTHER" id="PTHR34477">
    <property type="entry name" value="UPF0213 PROTEIN YHBQ"/>
    <property type="match status" value="1"/>
</dbReference>
<evidence type="ECO:0000259" key="2">
    <source>
        <dbReference type="PROSITE" id="PS50164"/>
    </source>
</evidence>
<evidence type="ECO:0000256" key="1">
    <source>
        <dbReference type="ARBA" id="ARBA00007435"/>
    </source>
</evidence>
<sequence>MYEVYIIKSLIRERYYIGYSHEFEARIVAHNAGNVRSTKGYRPWQLVHKEMFADKISARKRELEIKSYKSGEAFKKLLK</sequence>
<dbReference type="AlphaFoldDB" id="A0A1F5WNJ2"/>
<dbReference type="SUPFAM" id="SSF82771">
    <property type="entry name" value="GIY-YIG endonuclease"/>
    <property type="match status" value="1"/>
</dbReference>
<dbReference type="Pfam" id="PF01541">
    <property type="entry name" value="GIY-YIG"/>
    <property type="match status" value="1"/>
</dbReference>
<name>A0A1F5WNJ2_9BACT</name>
<comment type="similarity">
    <text evidence="1">Belongs to the UPF0213 family.</text>
</comment>
<dbReference type="CDD" id="cd10449">
    <property type="entry name" value="GIY-YIG_SLX1_like"/>
    <property type="match status" value="1"/>
</dbReference>
<accession>A0A1F5WNJ2</accession>
<comment type="caution">
    <text evidence="3">The sequence shown here is derived from an EMBL/GenBank/DDBJ whole genome shotgun (WGS) entry which is preliminary data.</text>
</comment>
<keyword evidence="3" id="KW-0255">Endonuclease</keyword>
<evidence type="ECO:0000313" key="3">
    <source>
        <dbReference type="EMBL" id="OGF77218.1"/>
    </source>
</evidence>
<dbReference type="EMBL" id="MFHT01000029">
    <property type="protein sequence ID" value="OGF77218.1"/>
    <property type="molecule type" value="Genomic_DNA"/>
</dbReference>
<protein>
    <submittedName>
        <fullName evidence="3">Endonuclease</fullName>
    </submittedName>
</protein>
<feature type="domain" description="GIY-YIG" evidence="2">
    <location>
        <begin position="1"/>
        <end position="76"/>
    </location>
</feature>
<keyword evidence="3" id="KW-0540">Nuclease</keyword>
<proteinExistence type="inferred from homology"/>
<gene>
    <name evidence="3" type="ORF">A3F23_01805</name>
</gene>
<dbReference type="InterPro" id="IPR035901">
    <property type="entry name" value="GIY-YIG_endonuc_sf"/>
</dbReference>
<dbReference type="InterPro" id="IPR050190">
    <property type="entry name" value="UPF0213_domain"/>
</dbReference>
<organism evidence="3 4">
    <name type="scientific">Candidatus Giovannonibacteria bacterium RIFCSPHIGHO2_12_FULL_43_15</name>
    <dbReference type="NCBI Taxonomy" id="1798341"/>
    <lineage>
        <taxon>Bacteria</taxon>
        <taxon>Candidatus Giovannoniibacteriota</taxon>
    </lineage>
</organism>
<evidence type="ECO:0000313" key="4">
    <source>
        <dbReference type="Proteomes" id="UP000177723"/>
    </source>
</evidence>
<dbReference type="PROSITE" id="PS50164">
    <property type="entry name" value="GIY_YIG"/>
    <property type="match status" value="1"/>
</dbReference>